<dbReference type="PRINTS" id="PR00133">
    <property type="entry name" value="GLHYDRLASE3"/>
</dbReference>
<dbReference type="InterPro" id="IPR026891">
    <property type="entry name" value="Fn3-like"/>
</dbReference>
<keyword evidence="6" id="KW-0136">Cellulose degradation</keyword>
<sequence>MKLDLALLASGSAFIGGTWAAITPRSWTESYTLANATVSQMTLDEKIGVVTGVGTFNSRCAGSTTPVARLGIPSFCLNDGPAGIRQTKFTTGFPTGINAAATFSRRLMTARGVALGEEFRGKGIHVYLGPALDISRNPKGGRNWESFGPDPYLTGEATYATIQGVQSVGVQACAKHFLANNQEHWRYGLSADIDDRTTHELYLYGYYKAVEADVSSLMCAYNRINQTSACHNAALLGPNGYARASPNANGIGFQGYVVSDWGATHDSAADNANAGLDMEQPGDYIVIGGGVYRGLKSAVNSGAVTVGRLNEMVIRVLAPFYRLRQDAPDFPPTNFDIQHTDGSGSLNQNVNVRSDAHTALAREIAAASAVLLKNSVVNGGLGNTGGKGLPIKNGWKANVAVVGQDAKMPKDGCYLNECNEGVMVVGWGSGSYALTYVVPPIDSITTKITGSGGTVTSSLSNDINAGVNAARGKDAAFVFVNAMSGELGFYDNVVGNMGDRNDLDLWWKGGSLVEAVAAVNQNTIVVVHSVGPVSLSWANHPNVTAIIYAGAPGEQAGPSLVDVMWGAVNPSGRLPFSMDDNESSYPGPIVYNSLGFPTIEYTEKLLVDYRYMDSKGINPRYPFGFGLSYTTFAYSSLSITASTPSSLTSTAYTITFDVKNTGSVVGTEIPQLYLGYPSGSGEPPMVLRGFDEVKDLGVGQSKTVTVSLTLREISIWDVVQQKWTRPAGTFTVSVGASIKDIRLTGTF</sequence>
<dbReference type="OMA" id="IMRNPKA"/>
<dbReference type="Proteomes" id="UP000007148">
    <property type="component" value="Unassembled WGS sequence"/>
</dbReference>
<reference evidence="12 13" key="1">
    <citation type="journal article" date="2011" name="PLoS Pathog.">
        <title>Endophytic Life Strategies Decoded by Genome and Transcriptome Analyses of the Mutualistic Root Symbiont Piriformospora indica.</title>
        <authorList>
            <person name="Zuccaro A."/>
            <person name="Lahrmann U."/>
            <person name="Guldener U."/>
            <person name="Langen G."/>
            <person name="Pfiffi S."/>
            <person name="Biedenkopf D."/>
            <person name="Wong P."/>
            <person name="Samans B."/>
            <person name="Grimm C."/>
            <person name="Basiewicz M."/>
            <person name="Murat C."/>
            <person name="Martin F."/>
            <person name="Kogel K.H."/>
        </authorList>
    </citation>
    <scope>NUCLEOTIDE SEQUENCE [LARGE SCALE GENOMIC DNA]</scope>
    <source>
        <strain evidence="12 13">DSM 11827</strain>
    </source>
</reference>
<keyword evidence="13" id="KW-1185">Reference proteome</keyword>
<dbReference type="InterPro" id="IPR001764">
    <property type="entry name" value="Glyco_hydro_3_N"/>
</dbReference>
<evidence type="ECO:0000313" key="12">
    <source>
        <dbReference type="EMBL" id="CCA73462.1"/>
    </source>
</evidence>
<dbReference type="OrthoDB" id="416222at2759"/>
<dbReference type="InterPro" id="IPR017853">
    <property type="entry name" value="GH"/>
</dbReference>
<feature type="domain" description="Fibronectin type III-like" evidence="11">
    <location>
        <begin position="668"/>
        <end position="738"/>
    </location>
</feature>
<dbReference type="InterPro" id="IPR036962">
    <property type="entry name" value="Glyco_hydro_3_N_sf"/>
</dbReference>
<comment type="pathway">
    <text evidence="2">Glycan metabolism; cellulose degradation.</text>
</comment>
<dbReference type="PANTHER" id="PTHR42715:SF2">
    <property type="entry name" value="BETA-GLUCOSIDASE F-RELATED"/>
    <property type="match status" value="1"/>
</dbReference>
<keyword evidence="8" id="KW-0119">Carbohydrate metabolism</keyword>
<comment type="similarity">
    <text evidence="3">Belongs to the glycosyl hydrolase 3 family.</text>
</comment>
<keyword evidence="5" id="KW-0378">Hydrolase</keyword>
<dbReference type="SUPFAM" id="SSF51445">
    <property type="entry name" value="(Trans)glycosidases"/>
    <property type="match status" value="1"/>
</dbReference>
<dbReference type="SMART" id="SM01217">
    <property type="entry name" value="Fn3_like"/>
    <property type="match status" value="1"/>
</dbReference>
<proteinExistence type="inferred from homology"/>
<evidence type="ECO:0000256" key="4">
    <source>
        <dbReference type="ARBA" id="ARBA00012744"/>
    </source>
</evidence>
<dbReference type="SUPFAM" id="SSF52279">
    <property type="entry name" value="Beta-D-glucan exohydrolase, C-terminal domain"/>
    <property type="match status" value="1"/>
</dbReference>
<dbReference type="InterPro" id="IPR036881">
    <property type="entry name" value="Glyco_hydro_3_C_sf"/>
</dbReference>
<dbReference type="HOGENOM" id="CLU_004542_2_3_1"/>
<evidence type="ECO:0000256" key="2">
    <source>
        <dbReference type="ARBA" id="ARBA00004987"/>
    </source>
</evidence>
<organism evidence="12 13">
    <name type="scientific">Serendipita indica (strain DSM 11827)</name>
    <name type="common">Root endophyte fungus</name>
    <name type="synonym">Piriformospora indica</name>
    <dbReference type="NCBI Taxonomy" id="1109443"/>
    <lineage>
        <taxon>Eukaryota</taxon>
        <taxon>Fungi</taxon>
        <taxon>Dikarya</taxon>
        <taxon>Basidiomycota</taxon>
        <taxon>Agaricomycotina</taxon>
        <taxon>Agaricomycetes</taxon>
        <taxon>Sebacinales</taxon>
        <taxon>Serendipitaceae</taxon>
        <taxon>Serendipita</taxon>
    </lineage>
</organism>
<comment type="catalytic activity">
    <reaction evidence="1">
        <text>Hydrolysis of terminal, non-reducing beta-D-glucosyl residues with release of beta-D-glucose.</text>
        <dbReference type="EC" id="3.2.1.21"/>
    </reaction>
</comment>
<dbReference type="GO" id="GO:0030245">
    <property type="term" value="P:cellulose catabolic process"/>
    <property type="evidence" value="ECO:0007669"/>
    <property type="project" value="UniProtKB-KW"/>
</dbReference>
<evidence type="ECO:0000256" key="7">
    <source>
        <dbReference type="ARBA" id="ARBA00023180"/>
    </source>
</evidence>
<dbReference type="STRING" id="1109443.G4TQ69"/>
<dbReference type="InterPro" id="IPR050288">
    <property type="entry name" value="Cellulose_deg_GH3"/>
</dbReference>
<keyword evidence="10" id="KW-0624">Polysaccharide degradation</keyword>
<comment type="caution">
    <text evidence="12">The sequence shown here is derived from an EMBL/GenBank/DDBJ whole genome shotgun (WGS) entry which is preliminary data.</text>
</comment>
<dbReference type="GO" id="GO:0008422">
    <property type="term" value="F:beta-glucosidase activity"/>
    <property type="evidence" value="ECO:0007669"/>
    <property type="project" value="UniProtKB-EC"/>
</dbReference>
<dbReference type="FunFam" id="3.20.20.300:FF:000002">
    <property type="entry name" value="Probable beta-glucosidase"/>
    <property type="match status" value="1"/>
</dbReference>
<evidence type="ECO:0000256" key="8">
    <source>
        <dbReference type="ARBA" id="ARBA00023277"/>
    </source>
</evidence>
<protein>
    <recommendedName>
        <fullName evidence="4">beta-glucosidase</fullName>
        <ecNumber evidence="4">3.2.1.21</ecNumber>
    </recommendedName>
</protein>
<dbReference type="EC" id="3.2.1.21" evidence="4"/>
<evidence type="ECO:0000259" key="11">
    <source>
        <dbReference type="SMART" id="SM01217"/>
    </source>
</evidence>
<dbReference type="InterPro" id="IPR013783">
    <property type="entry name" value="Ig-like_fold"/>
</dbReference>
<evidence type="ECO:0000256" key="5">
    <source>
        <dbReference type="ARBA" id="ARBA00022801"/>
    </source>
</evidence>
<keyword evidence="7" id="KW-0325">Glycoprotein</keyword>
<dbReference type="Gene3D" id="3.40.50.1700">
    <property type="entry name" value="Glycoside hydrolase family 3 C-terminal domain"/>
    <property type="match status" value="1"/>
</dbReference>
<dbReference type="Gene3D" id="2.60.40.10">
    <property type="entry name" value="Immunoglobulins"/>
    <property type="match status" value="1"/>
</dbReference>
<evidence type="ECO:0000256" key="9">
    <source>
        <dbReference type="ARBA" id="ARBA00023295"/>
    </source>
</evidence>
<evidence type="ECO:0000256" key="1">
    <source>
        <dbReference type="ARBA" id="ARBA00000448"/>
    </source>
</evidence>
<dbReference type="InParanoid" id="G4TQ69"/>
<dbReference type="Pfam" id="PF01915">
    <property type="entry name" value="Glyco_hydro_3_C"/>
    <property type="match status" value="1"/>
</dbReference>
<gene>
    <name evidence="12" type="ORF">PIIN_07416</name>
</gene>
<evidence type="ECO:0000313" key="13">
    <source>
        <dbReference type="Proteomes" id="UP000007148"/>
    </source>
</evidence>
<accession>G4TQ69</accession>
<dbReference type="Pfam" id="PF00933">
    <property type="entry name" value="Glyco_hydro_3"/>
    <property type="match status" value="1"/>
</dbReference>
<keyword evidence="9" id="KW-0326">Glycosidase</keyword>
<name>G4TQ69_SERID</name>
<dbReference type="InterPro" id="IPR002772">
    <property type="entry name" value="Glyco_hydro_3_C"/>
</dbReference>
<evidence type="ECO:0000256" key="10">
    <source>
        <dbReference type="ARBA" id="ARBA00023326"/>
    </source>
</evidence>
<dbReference type="Gene3D" id="3.20.20.300">
    <property type="entry name" value="Glycoside hydrolase, family 3, N-terminal domain"/>
    <property type="match status" value="1"/>
</dbReference>
<dbReference type="EMBL" id="CAFZ01000227">
    <property type="protein sequence ID" value="CCA73462.1"/>
    <property type="molecule type" value="Genomic_DNA"/>
</dbReference>
<dbReference type="PANTHER" id="PTHR42715">
    <property type="entry name" value="BETA-GLUCOSIDASE"/>
    <property type="match status" value="1"/>
</dbReference>
<dbReference type="Pfam" id="PF14310">
    <property type="entry name" value="Fn3-like"/>
    <property type="match status" value="1"/>
</dbReference>
<evidence type="ECO:0000256" key="3">
    <source>
        <dbReference type="ARBA" id="ARBA00005336"/>
    </source>
</evidence>
<evidence type="ECO:0000256" key="6">
    <source>
        <dbReference type="ARBA" id="ARBA00023001"/>
    </source>
</evidence>
<dbReference type="AlphaFoldDB" id="G4TQ69"/>
<dbReference type="eggNOG" id="ENOG502QR4D">
    <property type="taxonomic scope" value="Eukaryota"/>
</dbReference>